<accession>A0AAD5CKZ7</accession>
<keyword evidence="1" id="KW-0732">Signal</keyword>
<dbReference type="PANTHER" id="PTHR34458">
    <property type="entry name" value="POLLEN OLE E 1 ALLERGEN AND EXTENSIN FAMILY PROTEIN-RELATED"/>
    <property type="match status" value="1"/>
</dbReference>
<evidence type="ECO:0000313" key="3">
    <source>
        <dbReference type="Proteomes" id="UP001206925"/>
    </source>
</evidence>
<dbReference type="EMBL" id="JAMZMK010007733">
    <property type="protein sequence ID" value="KAI7743444.1"/>
    <property type="molecule type" value="Genomic_DNA"/>
</dbReference>
<sequence>MAMKSIALITVLVVVLAATQAEAQLFPPRIPVFNIMGNVSCSLNGSVIVNGTTPPFPNALVQLSCNGIVRGVAITNTGGMFTITTPGILTSLNNLLSSCRLVLGTPLSACNATLPSTGTLQAPLQFVNSTIIGLLNITNIRGGAFVSI</sequence>
<comment type="caution">
    <text evidence="2">The sequence shown here is derived from an EMBL/GenBank/DDBJ whole genome shotgun (WGS) entry which is preliminary data.</text>
</comment>
<dbReference type="AlphaFoldDB" id="A0AAD5CKZ7"/>
<dbReference type="Proteomes" id="UP001206925">
    <property type="component" value="Unassembled WGS sequence"/>
</dbReference>
<evidence type="ECO:0008006" key="4">
    <source>
        <dbReference type="Google" id="ProtNLM"/>
    </source>
</evidence>
<proteinExistence type="predicted"/>
<dbReference type="InterPro" id="IPR040404">
    <property type="entry name" value="Phylloplanin-like"/>
</dbReference>
<feature type="signal peptide" evidence="1">
    <location>
        <begin position="1"/>
        <end position="23"/>
    </location>
</feature>
<keyword evidence="3" id="KW-1185">Reference proteome</keyword>
<reference evidence="2" key="1">
    <citation type="submission" date="2022-06" db="EMBL/GenBank/DDBJ databases">
        <title>Uncovering the hologenomic basis of an extraordinary plant invasion.</title>
        <authorList>
            <person name="Bieker V.C."/>
            <person name="Martin M.D."/>
            <person name="Gilbert T."/>
            <person name="Hodgins K."/>
            <person name="Battlay P."/>
            <person name="Petersen B."/>
            <person name="Wilson J."/>
        </authorList>
    </citation>
    <scope>NUCLEOTIDE SEQUENCE</scope>
    <source>
        <strain evidence="2">AA19_3_7</strain>
        <tissue evidence="2">Leaf</tissue>
    </source>
</reference>
<name>A0AAD5CKZ7_AMBAR</name>
<feature type="chain" id="PRO_5042022703" description="Phylloplanin" evidence="1">
    <location>
        <begin position="24"/>
        <end position="148"/>
    </location>
</feature>
<evidence type="ECO:0000256" key="1">
    <source>
        <dbReference type="SAM" id="SignalP"/>
    </source>
</evidence>
<organism evidence="2 3">
    <name type="scientific">Ambrosia artemisiifolia</name>
    <name type="common">Common ragweed</name>
    <dbReference type="NCBI Taxonomy" id="4212"/>
    <lineage>
        <taxon>Eukaryota</taxon>
        <taxon>Viridiplantae</taxon>
        <taxon>Streptophyta</taxon>
        <taxon>Embryophyta</taxon>
        <taxon>Tracheophyta</taxon>
        <taxon>Spermatophyta</taxon>
        <taxon>Magnoliopsida</taxon>
        <taxon>eudicotyledons</taxon>
        <taxon>Gunneridae</taxon>
        <taxon>Pentapetalae</taxon>
        <taxon>asterids</taxon>
        <taxon>campanulids</taxon>
        <taxon>Asterales</taxon>
        <taxon>Asteraceae</taxon>
        <taxon>Asteroideae</taxon>
        <taxon>Heliantheae alliance</taxon>
        <taxon>Heliantheae</taxon>
        <taxon>Ambrosia</taxon>
    </lineage>
</organism>
<evidence type="ECO:0000313" key="2">
    <source>
        <dbReference type="EMBL" id="KAI7743444.1"/>
    </source>
</evidence>
<protein>
    <recommendedName>
        <fullName evidence="4">Phylloplanin</fullName>
    </recommendedName>
</protein>
<dbReference type="PANTHER" id="PTHR34458:SF5">
    <property type="entry name" value="POLLEN OLE E 1 ALLERGEN AND EXTENSIN FAMILY PROTEIN"/>
    <property type="match status" value="1"/>
</dbReference>
<gene>
    <name evidence="2" type="ORF">M8C21_011295</name>
</gene>